<proteinExistence type="predicted"/>
<dbReference type="CDD" id="cd12797">
    <property type="entry name" value="M23_peptidase"/>
    <property type="match status" value="1"/>
</dbReference>
<protein>
    <submittedName>
        <fullName evidence="5">Peptidase M23</fullName>
    </submittedName>
</protein>
<evidence type="ECO:0000313" key="6">
    <source>
        <dbReference type="Proteomes" id="UP000003900"/>
    </source>
</evidence>
<dbReference type="PANTHER" id="PTHR21666">
    <property type="entry name" value="PEPTIDASE-RELATED"/>
    <property type="match status" value="1"/>
</dbReference>
<reference evidence="5 6" key="1">
    <citation type="journal article" date="2012" name="J. Bacteriol.">
        <title>Genome Sequence of the Pattern-Forming Social Bacterium Paenibacillus dendritiformis C454 Chiral Morphotype.</title>
        <authorList>
            <person name="Sirota-Madi A."/>
            <person name="Olender T."/>
            <person name="Helman Y."/>
            <person name="Brainis I."/>
            <person name="Finkelshtein A."/>
            <person name="Roth D."/>
            <person name="Hagai E."/>
            <person name="Leshkowitz D."/>
            <person name="Brodsky L."/>
            <person name="Galatenko V."/>
            <person name="Nikolaev V."/>
            <person name="Gutnick D.L."/>
            <person name="Lancet D."/>
            <person name="Ben-Jacob E."/>
        </authorList>
    </citation>
    <scope>NUCLEOTIDE SEQUENCE [LARGE SCALE GENOMIC DNA]</scope>
    <source>
        <strain evidence="5 6">C454</strain>
    </source>
</reference>
<dbReference type="Gene3D" id="2.70.70.10">
    <property type="entry name" value="Glucose Permease (Domain IIA)"/>
    <property type="match status" value="1"/>
</dbReference>
<keyword evidence="3" id="KW-0812">Transmembrane</keyword>
<accession>H3SMR0</accession>
<dbReference type="PANTHER" id="PTHR21666:SF270">
    <property type="entry name" value="MUREIN HYDROLASE ACTIVATOR ENVC"/>
    <property type="match status" value="1"/>
</dbReference>
<feature type="coiled-coil region" evidence="1">
    <location>
        <begin position="60"/>
        <end position="94"/>
    </location>
</feature>
<feature type="region of interest" description="Disordered" evidence="2">
    <location>
        <begin position="316"/>
        <end position="426"/>
    </location>
</feature>
<dbReference type="SUPFAM" id="SSF51261">
    <property type="entry name" value="Duplicated hybrid motif"/>
    <property type="match status" value="1"/>
</dbReference>
<dbReference type="EMBL" id="AHKH01000112">
    <property type="protein sequence ID" value="EHQ59640.1"/>
    <property type="molecule type" value="Genomic_DNA"/>
</dbReference>
<evidence type="ECO:0000256" key="2">
    <source>
        <dbReference type="SAM" id="MobiDB-lite"/>
    </source>
</evidence>
<evidence type="ECO:0000256" key="1">
    <source>
        <dbReference type="SAM" id="Coils"/>
    </source>
</evidence>
<keyword evidence="3" id="KW-0472">Membrane</keyword>
<evidence type="ECO:0000259" key="4">
    <source>
        <dbReference type="Pfam" id="PF01551"/>
    </source>
</evidence>
<dbReference type="PATRIC" id="fig|1131935.3.peg.5052"/>
<keyword evidence="3" id="KW-1133">Transmembrane helix</keyword>
<feature type="compositionally biased region" description="Low complexity" evidence="2">
    <location>
        <begin position="335"/>
        <end position="350"/>
    </location>
</feature>
<gene>
    <name evidence="5" type="ORF">PDENDC454_24268</name>
</gene>
<keyword evidence="1" id="KW-0175">Coiled coil</keyword>
<dbReference type="InterPro" id="IPR016047">
    <property type="entry name" value="M23ase_b-sheet_dom"/>
</dbReference>
<name>H3SMR0_9BACL</name>
<feature type="domain" description="M23ase beta-sheet core" evidence="4">
    <location>
        <begin position="220"/>
        <end position="314"/>
    </location>
</feature>
<sequence>MTLLVIRDAEQAVKQMNVPKMLVVSVPIAAVLSISGLVLSMQWKAAAEIRELEGLLSHQSEALEVTVKDKDEAIQRLQNEIVRLSSETETVKQRINHMSSLEKQLEDFVEGTSGLPKESGEEQARFVRTTAWNEQRQVGGEEIGVGMEQMLQLAKRSRLDLVQMQRMLSSLQRSAPTVLNQAQKKQELIAGTPSVWPTKSRRLTSSFGYRKDPLTGYAAFHAGIDIGGETGDSVLAAAEGEVIEAGFNASRGNYIIIRHVNQLDTWYMHLQQIHVSVGDKVGKGDTIGALGTTGRSTGPHLHFQIVQRGEPIDPLPFLNNATADTPAEGRPVKVSAASSASGGSGESWASGDRRGSEGVRSSGSSGRSGGSGGSGDSEGFGSSGGSGGFGSSRSFGSPGPGNSPPSVKRLSPLPMWITGNEQAYGT</sequence>
<dbReference type="InterPro" id="IPR050570">
    <property type="entry name" value="Cell_wall_metabolism_enzyme"/>
</dbReference>
<keyword evidence="6" id="KW-1185">Reference proteome</keyword>
<dbReference type="Pfam" id="PF01551">
    <property type="entry name" value="Peptidase_M23"/>
    <property type="match status" value="1"/>
</dbReference>
<evidence type="ECO:0000313" key="5">
    <source>
        <dbReference type="EMBL" id="EHQ59640.1"/>
    </source>
</evidence>
<dbReference type="Proteomes" id="UP000003900">
    <property type="component" value="Unassembled WGS sequence"/>
</dbReference>
<dbReference type="GO" id="GO:0004222">
    <property type="term" value="F:metalloendopeptidase activity"/>
    <property type="evidence" value="ECO:0007669"/>
    <property type="project" value="TreeGrafter"/>
</dbReference>
<comment type="caution">
    <text evidence="5">The sequence shown here is derived from an EMBL/GenBank/DDBJ whole genome shotgun (WGS) entry which is preliminary data.</text>
</comment>
<dbReference type="AlphaFoldDB" id="H3SMR0"/>
<dbReference type="STRING" id="1131935.PDENDC454_24268"/>
<feature type="compositionally biased region" description="Gly residues" evidence="2">
    <location>
        <begin position="366"/>
        <end position="390"/>
    </location>
</feature>
<feature type="transmembrane region" description="Helical" evidence="3">
    <location>
        <begin position="21"/>
        <end position="43"/>
    </location>
</feature>
<evidence type="ECO:0000256" key="3">
    <source>
        <dbReference type="SAM" id="Phobius"/>
    </source>
</evidence>
<organism evidence="5 6">
    <name type="scientific">Paenibacillus dendritiformis C454</name>
    <dbReference type="NCBI Taxonomy" id="1131935"/>
    <lineage>
        <taxon>Bacteria</taxon>
        <taxon>Bacillati</taxon>
        <taxon>Bacillota</taxon>
        <taxon>Bacilli</taxon>
        <taxon>Bacillales</taxon>
        <taxon>Paenibacillaceae</taxon>
        <taxon>Paenibacillus</taxon>
    </lineage>
</organism>
<dbReference type="InterPro" id="IPR011055">
    <property type="entry name" value="Dup_hybrid_motif"/>
</dbReference>